<dbReference type="AlphaFoldDB" id="A0A4R3UZ71"/>
<evidence type="ECO:0000313" key="2">
    <source>
        <dbReference type="EMBL" id="TCU95274.1"/>
    </source>
</evidence>
<proteinExistence type="predicted"/>
<accession>A0A4R3UZ71</accession>
<dbReference type="EMBL" id="SMBX01000008">
    <property type="protein sequence ID" value="TCU95274.1"/>
    <property type="molecule type" value="Genomic_DNA"/>
</dbReference>
<gene>
    <name evidence="2" type="ORF">EV686_108117</name>
</gene>
<keyword evidence="3" id="KW-1185">Reference proteome</keyword>
<reference evidence="2 3" key="1">
    <citation type="submission" date="2019-03" db="EMBL/GenBank/DDBJ databases">
        <title>Genomic Encyclopedia of Type Strains, Phase IV (KMG-IV): sequencing the most valuable type-strain genomes for metagenomic binning, comparative biology and taxonomic classification.</title>
        <authorList>
            <person name="Goeker M."/>
        </authorList>
    </citation>
    <scope>NUCLEOTIDE SEQUENCE [LARGE SCALE GENOMIC DNA]</scope>
    <source>
        <strain evidence="2 3">DSM 100048</strain>
    </source>
</reference>
<evidence type="ECO:0000313" key="3">
    <source>
        <dbReference type="Proteomes" id="UP000294692"/>
    </source>
</evidence>
<dbReference type="Proteomes" id="UP000294692">
    <property type="component" value="Unassembled WGS sequence"/>
</dbReference>
<comment type="caution">
    <text evidence="2">The sequence shown here is derived from an EMBL/GenBank/DDBJ whole genome shotgun (WGS) entry which is preliminary data.</text>
</comment>
<evidence type="ECO:0000256" key="1">
    <source>
        <dbReference type="SAM" id="MobiDB-lite"/>
    </source>
</evidence>
<organism evidence="2 3">
    <name type="scientific">Paracandidimonas soli</name>
    <dbReference type="NCBI Taxonomy" id="1917182"/>
    <lineage>
        <taxon>Bacteria</taxon>
        <taxon>Pseudomonadati</taxon>
        <taxon>Pseudomonadota</taxon>
        <taxon>Betaproteobacteria</taxon>
        <taxon>Burkholderiales</taxon>
        <taxon>Alcaligenaceae</taxon>
        <taxon>Paracandidimonas</taxon>
    </lineage>
</organism>
<feature type="region of interest" description="Disordered" evidence="1">
    <location>
        <begin position="34"/>
        <end position="59"/>
    </location>
</feature>
<sequence>MSFGKGGHLDGAADRCENLGRGQRQYGIRLYPAPIGNARGENPEGTPSGYRISPRFSGE</sequence>
<name>A0A4R3UZ71_9BURK</name>
<protein>
    <submittedName>
        <fullName evidence="2">Uncharacterized protein</fullName>
    </submittedName>
</protein>